<evidence type="ECO:0000256" key="1">
    <source>
        <dbReference type="SAM" id="MobiDB-lite"/>
    </source>
</evidence>
<reference evidence="3" key="1">
    <citation type="submission" date="2021-11" db="EMBL/GenBank/DDBJ databases">
        <title>Cultivation dependent microbiological survey of springs from the worlds oldest radium mine currently devoted to the extraction of radon-saturated water.</title>
        <authorList>
            <person name="Kapinusova G."/>
            <person name="Smrhova T."/>
            <person name="Strejcek M."/>
            <person name="Suman J."/>
            <person name="Jani K."/>
            <person name="Pajer P."/>
            <person name="Uhlik O."/>
        </authorList>
    </citation>
    <scope>NUCLEOTIDE SEQUENCE [LARGE SCALE GENOMIC DNA]</scope>
    <source>
        <strain evidence="3">J379</strain>
    </source>
</reference>
<gene>
    <name evidence="2" type="ORF">LRS13_02150</name>
</gene>
<dbReference type="RefSeq" id="WP_353864843.1">
    <property type="nucleotide sequence ID" value="NZ_CP088295.1"/>
</dbReference>
<sequence length="271" mass="28928">MFGREKEMDLGLSAATGRPDPVPGSEPAAAAGPGEPYVPGRAALALFTLAVLAAGAFMFITVEGNAVDDPVKQAQRGEIATNDPLSLVREANLTRALRTLAGEIDEGGYIDSFRLAPTTINAIVVQPSGQRETVTINVAFETTSTDAGTGEGEGLQPSDIDPTAPERIIRVANRKFDLRPQNFDYMVANEPFDEGDESSWTAFWKLPLKDNDISAAADGTDVRPLGTPDAKTRAETKAAQEAASRAQREAAERSQCISRAETPEQIQRCLP</sequence>
<name>A0ABY5PJ33_9ACTN</name>
<feature type="compositionally biased region" description="Low complexity" evidence="1">
    <location>
        <begin position="23"/>
        <end position="33"/>
    </location>
</feature>
<dbReference type="Proteomes" id="UP001058860">
    <property type="component" value="Chromosome"/>
</dbReference>
<feature type="region of interest" description="Disordered" evidence="1">
    <location>
        <begin position="217"/>
        <end position="271"/>
    </location>
</feature>
<keyword evidence="3" id="KW-1185">Reference proteome</keyword>
<proteinExistence type="predicted"/>
<feature type="region of interest" description="Disordered" evidence="1">
    <location>
        <begin position="1"/>
        <end position="33"/>
    </location>
</feature>
<organism evidence="2 3">
    <name type="scientific">Svornostia abyssi</name>
    <dbReference type="NCBI Taxonomy" id="2898438"/>
    <lineage>
        <taxon>Bacteria</taxon>
        <taxon>Bacillati</taxon>
        <taxon>Actinomycetota</taxon>
        <taxon>Thermoleophilia</taxon>
        <taxon>Solirubrobacterales</taxon>
        <taxon>Baekduiaceae</taxon>
        <taxon>Svornostia</taxon>
    </lineage>
</organism>
<evidence type="ECO:0000313" key="2">
    <source>
        <dbReference type="EMBL" id="UUY04357.1"/>
    </source>
</evidence>
<evidence type="ECO:0000313" key="3">
    <source>
        <dbReference type="Proteomes" id="UP001058860"/>
    </source>
</evidence>
<dbReference type="EMBL" id="CP088295">
    <property type="protein sequence ID" value="UUY04357.1"/>
    <property type="molecule type" value="Genomic_DNA"/>
</dbReference>
<protein>
    <submittedName>
        <fullName evidence="2">Uncharacterized protein</fullName>
    </submittedName>
</protein>
<accession>A0ABY5PJ33</accession>